<dbReference type="InterPro" id="IPR008139">
    <property type="entry name" value="SaposinB_dom"/>
</dbReference>
<dbReference type="RefSeq" id="XP_050507653.1">
    <property type="nucleotide sequence ID" value="XM_050651696.1"/>
</dbReference>
<keyword evidence="2" id="KW-0732">Signal</keyword>
<dbReference type="SMART" id="SM00741">
    <property type="entry name" value="SapB"/>
    <property type="match status" value="1"/>
</dbReference>
<evidence type="ECO:0000256" key="1">
    <source>
        <dbReference type="ARBA" id="ARBA00023157"/>
    </source>
</evidence>
<evidence type="ECO:0000313" key="5">
    <source>
        <dbReference type="Proteomes" id="UP001652700"/>
    </source>
</evidence>
<feature type="chain" id="PRO_5045159789" description="Saposin B-type domain-containing protein" evidence="2">
    <location>
        <begin position="19"/>
        <end position="111"/>
    </location>
</feature>
<organism evidence="4 5">
    <name type="scientific">Diabrotica virgifera virgifera</name>
    <name type="common">western corn rootworm</name>
    <dbReference type="NCBI Taxonomy" id="50390"/>
    <lineage>
        <taxon>Eukaryota</taxon>
        <taxon>Metazoa</taxon>
        <taxon>Ecdysozoa</taxon>
        <taxon>Arthropoda</taxon>
        <taxon>Hexapoda</taxon>
        <taxon>Insecta</taxon>
        <taxon>Pterygota</taxon>
        <taxon>Neoptera</taxon>
        <taxon>Endopterygota</taxon>
        <taxon>Coleoptera</taxon>
        <taxon>Polyphaga</taxon>
        <taxon>Cucujiformia</taxon>
        <taxon>Chrysomeloidea</taxon>
        <taxon>Chrysomelidae</taxon>
        <taxon>Galerucinae</taxon>
        <taxon>Diabroticina</taxon>
        <taxon>Diabroticites</taxon>
        <taxon>Diabrotica</taxon>
    </lineage>
</organism>
<name>A0ABM5KBT8_DIAVI</name>
<accession>A0ABM5KBT8</accession>
<dbReference type="GeneID" id="126885231"/>
<dbReference type="Proteomes" id="UP001652700">
    <property type="component" value="Unplaced"/>
</dbReference>
<feature type="signal peptide" evidence="2">
    <location>
        <begin position="1"/>
        <end position="18"/>
    </location>
</feature>
<dbReference type="EnsemblMetazoa" id="XM_050651696.1">
    <property type="protein sequence ID" value="XP_050507653.1"/>
    <property type="gene ID" value="LOC126885231"/>
</dbReference>
<evidence type="ECO:0000313" key="4">
    <source>
        <dbReference type="EnsemblMetazoa" id="XP_050507653.1"/>
    </source>
</evidence>
<dbReference type="SUPFAM" id="SSF47862">
    <property type="entry name" value="Saposin"/>
    <property type="match status" value="1"/>
</dbReference>
<dbReference type="Gene3D" id="1.10.225.10">
    <property type="entry name" value="Saposin-like"/>
    <property type="match status" value="1"/>
</dbReference>
<protein>
    <recommendedName>
        <fullName evidence="3">Saposin B-type domain-containing protein</fullName>
    </recommendedName>
</protein>
<dbReference type="InterPro" id="IPR011001">
    <property type="entry name" value="Saposin-like"/>
</dbReference>
<sequence length="111" mass="12409">MKLVIFVTILALIGLVQPVYIPEEDESVQVPVEFPLECQACEAFAKLIGELVEKELPKDYVEKEAEKLCEKLGGSLKKFCLEHLVPVVDKIYDEIVKHTSAKGVCELLGFC</sequence>
<keyword evidence="1" id="KW-1015">Disulfide bond</keyword>
<reference evidence="4" key="1">
    <citation type="submission" date="2025-05" db="UniProtKB">
        <authorList>
            <consortium name="EnsemblMetazoa"/>
        </authorList>
    </citation>
    <scope>IDENTIFICATION</scope>
</reference>
<proteinExistence type="predicted"/>
<evidence type="ECO:0000256" key="2">
    <source>
        <dbReference type="SAM" id="SignalP"/>
    </source>
</evidence>
<dbReference type="PROSITE" id="PS50015">
    <property type="entry name" value="SAP_B"/>
    <property type="match status" value="1"/>
</dbReference>
<feature type="domain" description="Saposin B-type" evidence="3">
    <location>
        <begin position="34"/>
        <end position="111"/>
    </location>
</feature>
<keyword evidence="5" id="KW-1185">Reference proteome</keyword>
<evidence type="ECO:0000259" key="3">
    <source>
        <dbReference type="PROSITE" id="PS50015"/>
    </source>
</evidence>